<dbReference type="InterPro" id="IPR028325">
    <property type="entry name" value="VG_K_chnl"/>
</dbReference>
<name>A0A7D9HZ73_PARCT</name>
<dbReference type="Pfam" id="PF07885">
    <property type="entry name" value="Ion_trans_2"/>
    <property type="match status" value="1"/>
</dbReference>
<dbReference type="Proteomes" id="UP001152795">
    <property type="component" value="Unassembled WGS sequence"/>
</dbReference>
<dbReference type="GO" id="GO:0008076">
    <property type="term" value="C:voltage-gated potassium channel complex"/>
    <property type="evidence" value="ECO:0007669"/>
    <property type="project" value="InterPro"/>
</dbReference>
<evidence type="ECO:0000256" key="6">
    <source>
        <dbReference type="ARBA" id="ARBA00023136"/>
    </source>
</evidence>
<dbReference type="SUPFAM" id="SSF81324">
    <property type="entry name" value="Voltage-gated potassium channels"/>
    <property type="match status" value="1"/>
</dbReference>
<evidence type="ECO:0000256" key="7">
    <source>
        <dbReference type="ARBA" id="ARBA00023303"/>
    </source>
</evidence>
<keyword evidence="3" id="KW-0812">Transmembrane</keyword>
<dbReference type="Gene3D" id="1.10.287.70">
    <property type="match status" value="1"/>
</dbReference>
<evidence type="ECO:0000256" key="5">
    <source>
        <dbReference type="ARBA" id="ARBA00023065"/>
    </source>
</evidence>
<protein>
    <submittedName>
        <fullName evidence="9">Potassium voltage-gated channel subfamily F member 1</fullName>
    </submittedName>
</protein>
<keyword evidence="10" id="KW-1185">Reference proteome</keyword>
<comment type="subcellular location">
    <subcellularLocation>
        <location evidence="1">Membrane</location>
        <topology evidence="1">Multi-pass membrane protein</topology>
    </subcellularLocation>
</comment>
<keyword evidence="7" id="KW-0407">Ion channel</keyword>
<feature type="domain" description="Potassium channel" evidence="8">
    <location>
        <begin position="172"/>
        <end position="255"/>
    </location>
</feature>
<reference evidence="9" key="1">
    <citation type="submission" date="2020-04" db="EMBL/GenBank/DDBJ databases">
        <authorList>
            <person name="Alioto T."/>
            <person name="Alioto T."/>
            <person name="Gomez Garrido J."/>
        </authorList>
    </citation>
    <scope>NUCLEOTIDE SEQUENCE</scope>
    <source>
        <strain evidence="9">A484AB</strain>
    </source>
</reference>
<gene>
    <name evidence="9" type="ORF">PACLA_8A016475</name>
</gene>
<dbReference type="EMBL" id="CACRXK020002323">
    <property type="protein sequence ID" value="CAB3993744.1"/>
    <property type="molecule type" value="Genomic_DNA"/>
</dbReference>
<dbReference type="PROSITE" id="PS51257">
    <property type="entry name" value="PROKAR_LIPOPROTEIN"/>
    <property type="match status" value="1"/>
</dbReference>
<organism evidence="9 10">
    <name type="scientific">Paramuricea clavata</name>
    <name type="common">Red gorgonian</name>
    <name type="synonym">Violescent sea-whip</name>
    <dbReference type="NCBI Taxonomy" id="317549"/>
    <lineage>
        <taxon>Eukaryota</taxon>
        <taxon>Metazoa</taxon>
        <taxon>Cnidaria</taxon>
        <taxon>Anthozoa</taxon>
        <taxon>Octocorallia</taxon>
        <taxon>Malacalcyonacea</taxon>
        <taxon>Plexauridae</taxon>
        <taxon>Paramuricea</taxon>
    </lineage>
</organism>
<evidence type="ECO:0000256" key="1">
    <source>
        <dbReference type="ARBA" id="ARBA00004141"/>
    </source>
</evidence>
<accession>A0A7D9HZ73</accession>
<dbReference type="GO" id="GO:0001508">
    <property type="term" value="P:action potential"/>
    <property type="evidence" value="ECO:0007669"/>
    <property type="project" value="TreeGrafter"/>
</dbReference>
<sequence>MCGIEMRWYRTITSVITLLTACIAVQAIKNCPSNITINSKGYFEAYLKILENGSTSGIFPRLLTVNVSRVCCGGEQNISIRFVNETTRTSVRTLLYLERETREGKPFDNTTLDFYFPAYTTTSEATEVYKEFHFIEIVKSPGPAFIMLIDELQEAPDPSVVLIECWPIFVLLLVMAWVVGIIGWFLDRSKNEQFPENFYRGSWVGFWWAVVTMTTVGYGDKAPKSFAARVITILWMITGTIVTSLFTANVTTVLTTKNVAALQNVLGQKVGVLNSKQFFQREINEGASFIEYYDQETMYTAFDNRKISRILAPNYLDHLYFATKEHLANNFVIARVVKHPFSVGLGLVDDKKQFGEEMMEFLRCWERQIINNFEEDGLDYSVIDPSLYHTAENARSLLNQKSILNLIYGLLVLLFIFLVTGSLWEFWKRSNARAEKMTSMEPVEIEMTKRASPTLSFDGKA</sequence>
<dbReference type="OrthoDB" id="5975586at2759"/>
<keyword evidence="6" id="KW-0472">Membrane</keyword>
<evidence type="ECO:0000256" key="4">
    <source>
        <dbReference type="ARBA" id="ARBA00022989"/>
    </source>
</evidence>
<keyword evidence="4" id="KW-1133">Transmembrane helix</keyword>
<evidence type="ECO:0000256" key="2">
    <source>
        <dbReference type="ARBA" id="ARBA00022448"/>
    </source>
</evidence>
<proteinExistence type="predicted"/>
<dbReference type="GO" id="GO:0015276">
    <property type="term" value="F:ligand-gated monoatomic ion channel activity"/>
    <property type="evidence" value="ECO:0007669"/>
    <property type="project" value="InterPro"/>
</dbReference>
<dbReference type="PANTHER" id="PTHR11537:SF252">
    <property type="entry name" value="POTASSIUM VOLTAGE-GATED CHANNEL PROTEIN SHAW"/>
    <property type="match status" value="1"/>
</dbReference>
<keyword evidence="2" id="KW-0813">Transport</keyword>
<evidence type="ECO:0000259" key="8">
    <source>
        <dbReference type="Pfam" id="PF07885"/>
    </source>
</evidence>
<evidence type="ECO:0000313" key="10">
    <source>
        <dbReference type="Proteomes" id="UP001152795"/>
    </source>
</evidence>
<dbReference type="AlphaFoldDB" id="A0A7D9HZ73"/>
<dbReference type="PANTHER" id="PTHR11537">
    <property type="entry name" value="VOLTAGE-GATED POTASSIUM CHANNEL"/>
    <property type="match status" value="1"/>
</dbReference>
<evidence type="ECO:0000313" key="9">
    <source>
        <dbReference type="EMBL" id="CAB3993744.1"/>
    </source>
</evidence>
<dbReference type="InterPro" id="IPR013099">
    <property type="entry name" value="K_chnl_dom"/>
</dbReference>
<comment type="caution">
    <text evidence="9">The sequence shown here is derived from an EMBL/GenBank/DDBJ whole genome shotgun (WGS) entry which is preliminary data.</text>
</comment>
<evidence type="ECO:0000256" key="3">
    <source>
        <dbReference type="ARBA" id="ARBA00022692"/>
    </source>
</evidence>
<keyword evidence="5" id="KW-0406">Ion transport</keyword>
<dbReference type="GO" id="GO:0005251">
    <property type="term" value="F:delayed rectifier potassium channel activity"/>
    <property type="evidence" value="ECO:0007669"/>
    <property type="project" value="TreeGrafter"/>
</dbReference>